<dbReference type="HOGENOM" id="CLU_005391_0_0_5"/>
<dbReference type="AlphaFoldDB" id="S5Y1I9"/>
<dbReference type="FunFam" id="3.40.605.10:FF:000007">
    <property type="entry name" value="NAD/NADP-dependent betaine aldehyde dehydrogenase"/>
    <property type="match status" value="1"/>
</dbReference>
<dbReference type="InterPro" id="IPR016163">
    <property type="entry name" value="Ald_DH_C"/>
</dbReference>
<dbReference type="PATRIC" id="fig|1367847.3.peg.4328"/>
<dbReference type="EC" id="1.2.1.3" evidence="3"/>
<comment type="catalytic activity">
    <reaction evidence="4">
        <text>an aldehyde + NAD(+) + H2O = a carboxylate + NADH + 2 H(+)</text>
        <dbReference type="Rhea" id="RHEA:16185"/>
        <dbReference type="ChEBI" id="CHEBI:15377"/>
        <dbReference type="ChEBI" id="CHEBI:15378"/>
        <dbReference type="ChEBI" id="CHEBI:17478"/>
        <dbReference type="ChEBI" id="CHEBI:29067"/>
        <dbReference type="ChEBI" id="CHEBI:57540"/>
        <dbReference type="ChEBI" id="CHEBI:57945"/>
        <dbReference type="EC" id="1.2.1.3"/>
    </reaction>
</comment>
<keyword evidence="6" id="KW-0614">Plasmid</keyword>
<dbReference type="InterPro" id="IPR015590">
    <property type="entry name" value="Aldehyde_DH_dom"/>
</dbReference>
<accession>S5Y1I9</accession>
<dbReference type="SUPFAM" id="SSF53720">
    <property type="entry name" value="ALDH-like"/>
    <property type="match status" value="1"/>
</dbReference>
<proteinExistence type="inferred from homology"/>
<keyword evidence="7" id="KW-1185">Reference proteome</keyword>
<dbReference type="CDD" id="cd07138">
    <property type="entry name" value="ALDH_CddD_SSP0762"/>
    <property type="match status" value="1"/>
</dbReference>
<keyword evidence="2 6" id="KW-0560">Oxidoreductase</keyword>
<evidence type="ECO:0000256" key="2">
    <source>
        <dbReference type="ARBA" id="ARBA00023002"/>
    </source>
</evidence>
<geneLocation type="plasmid" evidence="6 7">
    <name>pAMI6</name>
</geneLocation>
<protein>
    <recommendedName>
        <fullName evidence="3">aldehyde dehydrogenase (NAD(+))</fullName>
        <ecNumber evidence="3">1.2.1.3</ecNumber>
    </recommendedName>
</protein>
<name>S5Y1I9_PARAH</name>
<dbReference type="GO" id="GO:0004029">
    <property type="term" value="F:aldehyde dehydrogenase (NAD+) activity"/>
    <property type="evidence" value="ECO:0007669"/>
    <property type="project" value="UniProtKB-EC"/>
</dbReference>
<evidence type="ECO:0000256" key="4">
    <source>
        <dbReference type="ARBA" id="ARBA00049194"/>
    </source>
</evidence>
<dbReference type="InterPro" id="IPR016160">
    <property type="entry name" value="Ald_DH_CS_CYS"/>
</dbReference>
<dbReference type="InterPro" id="IPR016162">
    <property type="entry name" value="Ald_DH_N"/>
</dbReference>
<evidence type="ECO:0000256" key="1">
    <source>
        <dbReference type="ARBA" id="ARBA00009986"/>
    </source>
</evidence>
<sequence length="448" mass="47563">MFNPATEEQIGEVRLGNAEDAKKAIAAARRAFPAMRRTTPSERVVLLHRLRDAVLADRDRLIAAMSEEYGAPQSFITASIAHAAQVFDEAAKTAASFAFTRQIGTTEVVMEPVGVAAAITPWNSDISFICTKLATALAAGTSIVIKPSEMSAIQTQAIVETLHGAGLPRGVLNVVNGYGQVVGEELSHNPGIAKISFTGSTATGRAILRGASESFKRVTLELGGKGPQIVLDDANLDEALPHIVTSAFRNSGQACIAGTRVLIPESRKAEILPRLAEAFAAVQVGAADDPSVGVGPMVSAKQWERVQSYIQLAQDEGAAVLVGGAGRPEGIERGWFVRPTVFVDVTNDMRIAREEVFGPVVSVISYRDEDEAIALANDTDYGLQAYILGSDENRMRRIAKELISGRVVLNEAAPDAQAPFGGFKHSGIGREFGAFGLEAFLEPKAIIG</sequence>
<dbReference type="PROSITE" id="PS00070">
    <property type="entry name" value="ALDEHYDE_DEHYDR_CYS"/>
    <property type="match status" value="1"/>
</dbReference>
<dbReference type="EMBL" id="CP006654">
    <property type="protein sequence ID" value="AGT11357.1"/>
    <property type="molecule type" value="Genomic_DNA"/>
</dbReference>
<evidence type="ECO:0000313" key="7">
    <source>
        <dbReference type="Proteomes" id="UP000015480"/>
    </source>
</evidence>
<evidence type="ECO:0000259" key="5">
    <source>
        <dbReference type="Pfam" id="PF00171"/>
    </source>
</evidence>
<dbReference type="InterPro" id="IPR016161">
    <property type="entry name" value="Ald_DH/histidinol_DH"/>
</dbReference>
<gene>
    <name evidence="6" type="ORF">JCM7686_pAMI6p027</name>
</gene>
<dbReference type="PANTHER" id="PTHR42804">
    <property type="entry name" value="ALDEHYDE DEHYDROGENASE"/>
    <property type="match status" value="1"/>
</dbReference>
<dbReference type="FunFam" id="3.40.309.10:FF:000012">
    <property type="entry name" value="Betaine aldehyde dehydrogenase"/>
    <property type="match status" value="1"/>
</dbReference>
<evidence type="ECO:0000313" key="6">
    <source>
        <dbReference type="EMBL" id="AGT11357.1"/>
    </source>
</evidence>
<dbReference type="Gene3D" id="3.40.605.10">
    <property type="entry name" value="Aldehyde Dehydrogenase, Chain A, domain 1"/>
    <property type="match status" value="1"/>
</dbReference>
<comment type="similarity">
    <text evidence="1">Belongs to the aldehyde dehydrogenase family.</text>
</comment>
<dbReference type="Pfam" id="PF00171">
    <property type="entry name" value="Aldedh"/>
    <property type="match status" value="1"/>
</dbReference>
<dbReference type="KEGG" id="pami:JCM7686_pAMI6p027"/>
<organism evidence="6 7">
    <name type="scientific">Paracoccus aminophilus JCM 7686</name>
    <dbReference type="NCBI Taxonomy" id="1367847"/>
    <lineage>
        <taxon>Bacteria</taxon>
        <taxon>Pseudomonadati</taxon>
        <taxon>Pseudomonadota</taxon>
        <taxon>Alphaproteobacteria</taxon>
        <taxon>Rhodobacterales</taxon>
        <taxon>Paracoccaceae</taxon>
        <taxon>Paracoccus</taxon>
    </lineage>
</organism>
<feature type="domain" description="Aldehyde dehydrogenase" evidence="5">
    <location>
        <begin position="2"/>
        <end position="446"/>
    </location>
</feature>
<reference evidence="6 7" key="1">
    <citation type="journal article" date="2014" name="BMC Genomics">
        <title>Architecture and functions of a multipartite genome of the methylotrophic bacterium Paracoccus aminophilus JCM 7686, containing primary and secondary chromids.</title>
        <authorList>
            <person name="Dziewit L."/>
            <person name="Czarnecki J."/>
            <person name="Wibberg D."/>
            <person name="Radlinska M."/>
            <person name="Mrozek P."/>
            <person name="Szymczak M."/>
            <person name="Schluter A."/>
            <person name="Puhler A."/>
            <person name="Bartosik D."/>
        </authorList>
    </citation>
    <scope>NUCLEOTIDE SEQUENCE [LARGE SCALE GENOMIC DNA]</scope>
    <source>
        <strain evidence="6">JCM 7686</strain>
        <plasmid evidence="7">Plasmid pAMI6</plasmid>
    </source>
</reference>
<dbReference type="PANTHER" id="PTHR42804:SF1">
    <property type="entry name" value="ALDEHYDE DEHYDROGENASE-RELATED"/>
    <property type="match status" value="1"/>
</dbReference>
<dbReference type="Proteomes" id="UP000015480">
    <property type="component" value="Plasmid pAMI6"/>
</dbReference>
<dbReference type="Gene3D" id="3.40.309.10">
    <property type="entry name" value="Aldehyde Dehydrogenase, Chain A, domain 2"/>
    <property type="match status" value="1"/>
</dbReference>
<evidence type="ECO:0000256" key="3">
    <source>
        <dbReference type="ARBA" id="ARBA00024226"/>
    </source>
</evidence>